<keyword evidence="4" id="KW-1185">Reference proteome</keyword>
<keyword evidence="1" id="KW-0472">Membrane</keyword>
<gene>
    <name evidence="3" type="ORF">EJC50_11405</name>
</gene>
<feature type="transmembrane region" description="Helical" evidence="1">
    <location>
        <begin position="193"/>
        <end position="220"/>
    </location>
</feature>
<evidence type="ECO:0000313" key="3">
    <source>
        <dbReference type="EMBL" id="AZN40190.1"/>
    </source>
</evidence>
<evidence type="ECO:0000256" key="1">
    <source>
        <dbReference type="SAM" id="Phobius"/>
    </source>
</evidence>
<dbReference type="AlphaFoldDB" id="A0A3Q8X6V7"/>
<evidence type="ECO:0000259" key="2">
    <source>
        <dbReference type="Pfam" id="PF09925"/>
    </source>
</evidence>
<keyword evidence="1" id="KW-1133">Transmembrane helix</keyword>
<dbReference type="KEGG" id="palb:EJC50_11405"/>
<dbReference type="EMBL" id="CP034437">
    <property type="protein sequence ID" value="AZN40190.1"/>
    <property type="molecule type" value="Genomic_DNA"/>
</dbReference>
<dbReference type="RefSeq" id="WP_126015426.1">
    <property type="nucleotide sequence ID" value="NZ_CP034437.1"/>
</dbReference>
<accession>A0A3Q8X6V7</accession>
<keyword evidence="1" id="KW-0812">Transmembrane</keyword>
<feature type="transmembrane region" description="Helical" evidence="1">
    <location>
        <begin position="240"/>
        <end position="261"/>
    </location>
</feature>
<dbReference type="Proteomes" id="UP000272528">
    <property type="component" value="Chromosome"/>
</dbReference>
<feature type="transmembrane region" description="Helical" evidence="1">
    <location>
        <begin position="37"/>
        <end position="58"/>
    </location>
</feature>
<feature type="transmembrane region" description="Helical" evidence="1">
    <location>
        <begin position="169"/>
        <end position="186"/>
    </location>
</feature>
<dbReference type="InterPro" id="IPR018677">
    <property type="entry name" value="DUF2157"/>
</dbReference>
<dbReference type="Pfam" id="PF09925">
    <property type="entry name" value="DUF2157"/>
    <property type="match status" value="1"/>
</dbReference>
<feature type="transmembrane region" description="Helical" evidence="1">
    <location>
        <begin position="120"/>
        <end position="139"/>
    </location>
</feature>
<organism evidence="3 4">
    <name type="scientific">Paenibacillus albus</name>
    <dbReference type="NCBI Taxonomy" id="2495582"/>
    <lineage>
        <taxon>Bacteria</taxon>
        <taxon>Bacillati</taxon>
        <taxon>Bacillota</taxon>
        <taxon>Bacilli</taxon>
        <taxon>Bacillales</taxon>
        <taxon>Paenibacillaceae</taxon>
        <taxon>Paenibacillus</taxon>
    </lineage>
</organism>
<feature type="transmembrane region" description="Helical" evidence="1">
    <location>
        <begin position="64"/>
        <end position="83"/>
    </location>
</feature>
<reference evidence="4" key="1">
    <citation type="submission" date="2018-12" db="EMBL/GenBank/DDBJ databases">
        <title>Genome sequence of Peanibacillus sp.</title>
        <authorList>
            <person name="Subramani G."/>
            <person name="Srinivasan S."/>
            <person name="Kim M.K."/>
        </authorList>
    </citation>
    <scope>NUCLEOTIDE SEQUENCE [LARGE SCALE GENOMIC DNA]</scope>
    <source>
        <strain evidence="4">18JY67-1</strain>
    </source>
</reference>
<feature type="domain" description="DUF2157" evidence="2">
    <location>
        <begin position="11"/>
        <end position="147"/>
    </location>
</feature>
<evidence type="ECO:0000313" key="4">
    <source>
        <dbReference type="Proteomes" id="UP000272528"/>
    </source>
</evidence>
<protein>
    <submittedName>
        <fullName evidence="3">DUF2157 domain-containing protein</fullName>
    </submittedName>
</protein>
<feature type="transmembrane region" description="Helical" evidence="1">
    <location>
        <begin position="95"/>
        <end position="114"/>
    </location>
</feature>
<feature type="transmembrane region" description="Helical" evidence="1">
    <location>
        <begin position="374"/>
        <end position="391"/>
    </location>
</feature>
<feature type="transmembrane region" description="Helical" evidence="1">
    <location>
        <begin position="313"/>
        <end position="336"/>
    </location>
</feature>
<sequence length="413" mass="47378">MDRKWLQQEGQTWTQKGIITTEQYQRILALYPEQNRAIGIIPLLGSILVGLGILSFVAANWQHIPQLIRLLIIAVTMIGFYTSGEAFRRRGHDKLGVALIGLGLLTFGAGIVLVGQMFNLQAYDVTSFIVWGTAGLLLTWLIKSRYLFIITLLIFTCLQWYNSTEFSKFSFVAFAIMVVGLGFYWLRRPNTLLAWLLAASFTIQSLLLVTVHDWAFSWFFIPVWLLYTAMDWTKERKSVYPFQAIPLVAAFVHNLFIVLFWNDTYDSSFLKDLAAQPIWFVLTLALLCGLSLAGKYRSGRLSSGVDWILALPFFYLAHGADAAYLITLFLFSLYLLWRGYAEEWAVKINLGTILFLTSTMAAYGKLAWDFMDKSIFFIIGGVLLLVLSWFLNRRKKQFLTELHEEEEHRNDDK</sequence>
<feature type="transmembrane region" description="Helical" evidence="1">
    <location>
        <begin position="273"/>
        <end position="293"/>
    </location>
</feature>
<name>A0A3Q8X6V7_9BACL</name>
<proteinExistence type="predicted"/>
<dbReference type="OrthoDB" id="5351773at2"/>